<accession>A0A6M3M2T5</accession>
<evidence type="ECO:0000313" key="2">
    <source>
        <dbReference type="EMBL" id="QJB03181.1"/>
    </source>
</evidence>
<gene>
    <name evidence="1" type="ORF">MM171A01172_0007</name>
    <name evidence="2" type="ORF">MM171B00869_0011</name>
</gene>
<protein>
    <submittedName>
        <fullName evidence="1">Uncharacterized protein</fullName>
    </submittedName>
</protein>
<sequence>MKFRQVQLLAATAITTAGTKVIDINIKDVISRLVIMVICTNSNNTPIGHPTQIVKQVDLVDGSNVLHSMRGCYTAGVAFYGTGKQPHMFLNYRTLGKPKVVMPIYFGRELWDRQLALDPQQFNNLQLKIEHNYALGANTTSNTTLEVWADVFDDRPEGISGFLMAKSHWTKTLVASTTDYVDLPTDWPIRLVMPAALSKTEEPDVNIASFKLSEEQDKRVLIECDAKQALKMFEADYPIWAEMSENLLVANADKHTFCSVCKDVQLQPIMSEDSDGIIHAPWSGGYDRVLDGSVGGTITTLITGRSAFGILPLPMGRRDFIDDWWNTPELGSARIKMVTGAGDTSALYELLLQQYRKYA</sequence>
<evidence type="ECO:0000313" key="1">
    <source>
        <dbReference type="EMBL" id="QJA99321.1"/>
    </source>
</evidence>
<proteinExistence type="predicted"/>
<dbReference type="EMBL" id="MT143829">
    <property type="protein sequence ID" value="QJB03181.1"/>
    <property type="molecule type" value="Genomic_DNA"/>
</dbReference>
<dbReference type="AlphaFoldDB" id="A0A6M3M2T5"/>
<reference evidence="1" key="1">
    <citation type="submission" date="2020-03" db="EMBL/GenBank/DDBJ databases">
        <title>The deep terrestrial virosphere.</title>
        <authorList>
            <person name="Holmfeldt K."/>
            <person name="Nilsson E."/>
            <person name="Simone D."/>
            <person name="Lopez-Fernandez M."/>
            <person name="Wu X."/>
            <person name="de Brujin I."/>
            <person name="Lundin D."/>
            <person name="Andersson A."/>
            <person name="Bertilsson S."/>
            <person name="Dopson M."/>
        </authorList>
    </citation>
    <scope>NUCLEOTIDE SEQUENCE</scope>
    <source>
        <strain evidence="1">MM171A01172</strain>
        <strain evidence="2">MM171B00869</strain>
    </source>
</reference>
<dbReference type="EMBL" id="MT143643">
    <property type="protein sequence ID" value="QJA99321.1"/>
    <property type="molecule type" value="Genomic_DNA"/>
</dbReference>
<organism evidence="1">
    <name type="scientific">viral metagenome</name>
    <dbReference type="NCBI Taxonomy" id="1070528"/>
    <lineage>
        <taxon>unclassified sequences</taxon>
        <taxon>metagenomes</taxon>
        <taxon>organismal metagenomes</taxon>
    </lineage>
</organism>
<name>A0A6M3M2T5_9ZZZZ</name>